<accession>A0ABV8SIV4</accession>
<keyword evidence="17" id="KW-1208">Phospholipid metabolism</keyword>
<evidence type="ECO:0000256" key="6">
    <source>
        <dbReference type="ARBA" id="ARBA00012487"/>
    </source>
</evidence>
<comment type="subcellular location">
    <subcellularLocation>
        <location evidence="2">Cell membrane</location>
        <topology evidence="2">Multi-pass membrane protein</topology>
    </subcellularLocation>
</comment>
<sequence length="263" mass="28162">MGQRIVTGVVAGAAFVGLLAAGGWYYSGLLLLLALIGYWEFARLNGQAWTRLDVLIGFAAVLLIALPQLPFDWKLPSFEATAWLLMFILLSGTVLSKNRIQLEHASVMFLGAIYVGTGFHYMAVTRELEHGIFWSALTFACIWASDAGAYFVGKAIGKTKLWPSISPNKTIEGALGGLLIAVGVGLIFASVRPEWLGYGQAALIGLTAAVAGQLGDLIQSAYKRFRGVKDSGNLLPGHGGVLDRMDSWLIVFPIVHLLGLLAG</sequence>
<evidence type="ECO:0000256" key="15">
    <source>
        <dbReference type="ARBA" id="ARBA00023136"/>
    </source>
</evidence>
<dbReference type="GO" id="GO:0016779">
    <property type="term" value="F:nucleotidyltransferase activity"/>
    <property type="evidence" value="ECO:0007669"/>
    <property type="project" value="UniProtKB-KW"/>
</dbReference>
<dbReference type="PANTHER" id="PTHR46382:SF1">
    <property type="entry name" value="PHOSPHATIDATE CYTIDYLYLTRANSFERASE"/>
    <property type="match status" value="1"/>
</dbReference>
<proteinExistence type="inferred from homology"/>
<evidence type="ECO:0000256" key="21">
    <source>
        <dbReference type="ARBA" id="ARBA00032396"/>
    </source>
</evidence>
<keyword evidence="9" id="KW-0444">Lipid biosynthesis</keyword>
<evidence type="ECO:0000256" key="16">
    <source>
        <dbReference type="ARBA" id="ARBA00023209"/>
    </source>
</evidence>
<keyword evidence="26" id="KW-1185">Reference proteome</keyword>
<evidence type="ECO:0000256" key="24">
    <source>
        <dbReference type="SAM" id="Phobius"/>
    </source>
</evidence>
<comment type="catalytic activity">
    <reaction evidence="1">
        <text>a 1,2-diacyl-sn-glycero-3-phosphate + CTP + H(+) = a CDP-1,2-diacyl-sn-glycerol + diphosphate</text>
        <dbReference type="Rhea" id="RHEA:16229"/>
        <dbReference type="ChEBI" id="CHEBI:15378"/>
        <dbReference type="ChEBI" id="CHEBI:33019"/>
        <dbReference type="ChEBI" id="CHEBI:37563"/>
        <dbReference type="ChEBI" id="CHEBI:58332"/>
        <dbReference type="ChEBI" id="CHEBI:58608"/>
        <dbReference type="EC" id="2.7.7.41"/>
    </reaction>
</comment>
<evidence type="ECO:0000313" key="26">
    <source>
        <dbReference type="Proteomes" id="UP001595755"/>
    </source>
</evidence>
<feature type="transmembrane region" description="Helical" evidence="24">
    <location>
        <begin position="75"/>
        <end position="95"/>
    </location>
</feature>
<evidence type="ECO:0000256" key="19">
    <source>
        <dbReference type="ARBA" id="ARBA00031825"/>
    </source>
</evidence>
<comment type="similarity">
    <text evidence="5">Belongs to the CDS family.</text>
</comment>
<evidence type="ECO:0000256" key="10">
    <source>
        <dbReference type="ARBA" id="ARBA00022679"/>
    </source>
</evidence>
<evidence type="ECO:0000256" key="8">
    <source>
        <dbReference type="ARBA" id="ARBA00022475"/>
    </source>
</evidence>
<evidence type="ECO:0000256" key="7">
    <source>
        <dbReference type="ARBA" id="ARBA00019373"/>
    </source>
</evidence>
<evidence type="ECO:0000256" key="5">
    <source>
        <dbReference type="ARBA" id="ARBA00010185"/>
    </source>
</evidence>
<protein>
    <recommendedName>
        <fullName evidence="7">Phosphatidate cytidylyltransferase</fullName>
        <ecNumber evidence="6">2.7.7.41</ecNumber>
    </recommendedName>
    <alternativeName>
        <fullName evidence="20">CDP-DAG synthase</fullName>
    </alternativeName>
    <alternativeName>
        <fullName evidence="22">CDP-DG synthase</fullName>
    </alternativeName>
    <alternativeName>
        <fullName evidence="18">CDP-diacylglycerol synthase</fullName>
    </alternativeName>
    <alternativeName>
        <fullName evidence="21">CDP-diglyceride pyrophosphorylase</fullName>
    </alternativeName>
    <alternativeName>
        <fullName evidence="23">CDP-diglyceride synthase</fullName>
    </alternativeName>
    <alternativeName>
        <fullName evidence="19">CTP:phosphatidate cytidylyltransferase</fullName>
    </alternativeName>
</protein>
<organism evidence="25 26">
    <name type="scientific">Cohnella boryungensis</name>
    <dbReference type="NCBI Taxonomy" id="768479"/>
    <lineage>
        <taxon>Bacteria</taxon>
        <taxon>Bacillati</taxon>
        <taxon>Bacillota</taxon>
        <taxon>Bacilli</taxon>
        <taxon>Bacillales</taxon>
        <taxon>Paenibacillaceae</taxon>
        <taxon>Cohnella</taxon>
    </lineage>
</organism>
<evidence type="ECO:0000256" key="22">
    <source>
        <dbReference type="ARBA" id="ARBA00032743"/>
    </source>
</evidence>
<feature type="transmembrane region" description="Helical" evidence="24">
    <location>
        <begin position="48"/>
        <end position="69"/>
    </location>
</feature>
<dbReference type="Proteomes" id="UP001595755">
    <property type="component" value="Unassembled WGS sequence"/>
</dbReference>
<keyword evidence="16" id="KW-0594">Phospholipid biosynthesis</keyword>
<feature type="transmembrane region" description="Helical" evidence="24">
    <location>
        <begin position="197"/>
        <end position="218"/>
    </location>
</feature>
<evidence type="ECO:0000256" key="9">
    <source>
        <dbReference type="ARBA" id="ARBA00022516"/>
    </source>
</evidence>
<evidence type="ECO:0000256" key="17">
    <source>
        <dbReference type="ARBA" id="ARBA00023264"/>
    </source>
</evidence>
<keyword evidence="14" id="KW-0443">Lipid metabolism</keyword>
<evidence type="ECO:0000256" key="13">
    <source>
        <dbReference type="ARBA" id="ARBA00022989"/>
    </source>
</evidence>
<evidence type="ECO:0000256" key="1">
    <source>
        <dbReference type="ARBA" id="ARBA00001698"/>
    </source>
</evidence>
<keyword evidence="12 25" id="KW-0548">Nucleotidyltransferase</keyword>
<evidence type="ECO:0000256" key="18">
    <source>
        <dbReference type="ARBA" id="ARBA00029893"/>
    </source>
</evidence>
<reference evidence="26" key="1">
    <citation type="journal article" date="2019" name="Int. J. Syst. Evol. Microbiol.">
        <title>The Global Catalogue of Microorganisms (GCM) 10K type strain sequencing project: providing services to taxonomists for standard genome sequencing and annotation.</title>
        <authorList>
            <consortium name="The Broad Institute Genomics Platform"/>
            <consortium name="The Broad Institute Genome Sequencing Center for Infectious Disease"/>
            <person name="Wu L."/>
            <person name="Ma J."/>
        </authorList>
    </citation>
    <scope>NUCLEOTIDE SEQUENCE [LARGE SCALE GENOMIC DNA]</scope>
    <source>
        <strain evidence="26">CGMCC 4.1641</strain>
    </source>
</reference>
<feature type="transmembrane region" description="Helical" evidence="24">
    <location>
        <begin position="173"/>
        <end position="191"/>
    </location>
</feature>
<evidence type="ECO:0000256" key="12">
    <source>
        <dbReference type="ARBA" id="ARBA00022695"/>
    </source>
</evidence>
<evidence type="ECO:0000256" key="3">
    <source>
        <dbReference type="ARBA" id="ARBA00005119"/>
    </source>
</evidence>
<feature type="transmembrane region" description="Helical" evidence="24">
    <location>
        <begin position="12"/>
        <end position="36"/>
    </location>
</feature>
<evidence type="ECO:0000256" key="20">
    <source>
        <dbReference type="ARBA" id="ARBA00032253"/>
    </source>
</evidence>
<keyword evidence="8" id="KW-1003">Cell membrane</keyword>
<dbReference type="RefSeq" id="WP_204603116.1">
    <property type="nucleotide sequence ID" value="NZ_JBHSED010000074.1"/>
</dbReference>
<feature type="transmembrane region" description="Helical" evidence="24">
    <location>
        <begin position="131"/>
        <end position="152"/>
    </location>
</feature>
<keyword evidence="10" id="KW-0808">Transferase</keyword>
<comment type="pathway">
    <text evidence="4">Lipid metabolism.</text>
</comment>
<dbReference type="EMBL" id="JBHSED010000074">
    <property type="protein sequence ID" value="MFC4307387.1"/>
    <property type="molecule type" value="Genomic_DNA"/>
</dbReference>
<dbReference type="EC" id="2.7.7.41" evidence="6"/>
<keyword evidence="13 24" id="KW-1133">Transmembrane helix</keyword>
<evidence type="ECO:0000256" key="11">
    <source>
        <dbReference type="ARBA" id="ARBA00022692"/>
    </source>
</evidence>
<keyword evidence="11 24" id="KW-0812">Transmembrane</keyword>
<comment type="pathway">
    <text evidence="3">Phospholipid metabolism; CDP-diacylglycerol biosynthesis; CDP-diacylglycerol from sn-glycerol 3-phosphate: step 3/3.</text>
</comment>
<comment type="caution">
    <text evidence="25">The sequence shown here is derived from an EMBL/GenBank/DDBJ whole genome shotgun (WGS) entry which is preliminary data.</text>
</comment>
<evidence type="ECO:0000256" key="4">
    <source>
        <dbReference type="ARBA" id="ARBA00005189"/>
    </source>
</evidence>
<evidence type="ECO:0000256" key="14">
    <source>
        <dbReference type="ARBA" id="ARBA00023098"/>
    </source>
</evidence>
<evidence type="ECO:0000313" key="25">
    <source>
        <dbReference type="EMBL" id="MFC4307387.1"/>
    </source>
</evidence>
<feature type="transmembrane region" description="Helical" evidence="24">
    <location>
        <begin position="107"/>
        <end position="125"/>
    </location>
</feature>
<dbReference type="Pfam" id="PF01148">
    <property type="entry name" value="CTP_transf_1"/>
    <property type="match status" value="1"/>
</dbReference>
<gene>
    <name evidence="25" type="ORF">ACFO1S_28570</name>
</gene>
<evidence type="ECO:0000256" key="2">
    <source>
        <dbReference type="ARBA" id="ARBA00004651"/>
    </source>
</evidence>
<keyword evidence="15 24" id="KW-0472">Membrane</keyword>
<name>A0ABV8SIV4_9BACL</name>
<dbReference type="PANTHER" id="PTHR46382">
    <property type="entry name" value="PHOSPHATIDATE CYTIDYLYLTRANSFERASE"/>
    <property type="match status" value="1"/>
</dbReference>
<evidence type="ECO:0000256" key="23">
    <source>
        <dbReference type="ARBA" id="ARBA00033406"/>
    </source>
</evidence>